<evidence type="ECO:0000256" key="1">
    <source>
        <dbReference type="ARBA" id="ARBA00022516"/>
    </source>
</evidence>
<feature type="binding site" evidence="8">
    <location>
        <position position="59"/>
    </location>
    <ligand>
        <name>Mg(2+)</name>
        <dbReference type="ChEBI" id="CHEBI:18420"/>
    </ligand>
</feature>
<proteinExistence type="inferred from homology"/>
<feature type="binding site" evidence="8">
    <location>
        <position position="8"/>
    </location>
    <ligand>
        <name>Mg(2+)</name>
        <dbReference type="ChEBI" id="CHEBI:18420"/>
    </ligand>
</feature>
<keyword evidence="6 8" id="KW-0443">Lipid metabolism</keyword>
<keyword evidence="11" id="KW-1185">Reference proteome</keyword>
<comment type="function">
    <text evidence="8">Transfers the 4'-phosphopantetheine moiety from coenzyme A to a Ser of acyl-carrier-protein.</text>
</comment>
<dbReference type="Gene3D" id="3.90.470.20">
    <property type="entry name" value="4'-phosphopantetheinyl transferase domain"/>
    <property type="match status" value="1"/>
</dbReference>
<keyword evidence="1 8" id="KW-0444">Lipid biosynthesis</keyword>
<evidence type="ECO:0000256" key="2">
    <source>
        <dbReference type="ARBA" id="ARBA00022679"/>
    </source>
</evidence>
<protein>
    <recommendedName>
        <fullName evidence="8">Holo-[acyl-carrier-protein] synthase</fullName>
        <shortName evidence="8">Holo-ACP synthase</shortName>
        <ecNumber evidence="8">2.7.8.7</ecNumber>
    </recommendedName>
    <alternativeName>
        <fullName evidence="8">4'-phosphopantetheinyl transferase AcpS</fullName>
    </alternativeName>
</protein>
<evidence type="ECO:0000256" key="4">
    <source>
        <dbReference type="ARBA" id="ARBA00022832"/>
    </source>
</evidence>
<evidence type="ECO:0000313" key="10">
    <source>
        <dbReference type="EMBL" id="MCZ0702689.1"/>
    </source>
</evidence>
<dbReference type="AlphaFoldDB" id="A0A9J6RBT2"/>
<keyword evidence="4 8" id="KW-0276">Fatty acid metabolism</keyword>
<dbReference type="GO" id="GO:0005737">
    <property type="term" value="C:cytoplasm"/>
    <property type="evidence" value="ECO:0007669"/>
    <property type="project" value="UniProtKB-SubCell"/>
</dbReference>
<dbReference type="GO" id="GO:0000287">
    <property type="term" value="F:magnesium ion binding"/>
    <property type="evidence" value="ECO:0007669"/>
    <property type="project" value="UniProtKB-UniRule"/>
</dbReference>
<dbReference type="Proteomes" id="UP001084197">
    <property type="component" value="Unassembled WGS sequence"/>
</dbReference>
<dbReference type="InterPro" id="IPR002582">
    <property type="entry name" value="ACPS"/>
</dbReference>
<feature type="domain" description="4'-phosphopantetheinyl transferase" evidence="9">
    <location>
        <begin position="4"/>
        <end position="113"/>
    </location>
</feature>
<name>A0A9J6RBT2_9BACI</name>
<evidence type="ECO:0000256" key="6">
    <source>
        <dbReference type="ARBA" id="ARBA00023098"/>
    </source>
</evidence>
<dbReference type="SUPFAM" id="SSF56214">
    <property type="entry name" value="4'-phosphopantetheinyl transferase"/>
    <property type="match status" value="1"/>
</dbReference>
<evidence type="ECO:0000256" key="8">
    <source>
        <dbReference type="HAMAP-Rule" id="MF_00101"/>
    </source>
</evidence>
<accession>A0A9J6RBT2</accession>
<dbReference type="InterPro" id="IPR008278">
    <property type="entry name" value="4-PPantetheinyl_Trfase_dom"/>
</dbReference>
<dbReference type="GO" id="GO:0008897">
    <property type="term" value="F:holo-[acyl-carrier-protein] synthase activity"/>
    <property type="evidence" value="ECO:0007669"/>
    <property type="project" value="UniProtKB-UniRule"/>
</dbReference>
<keyword evidence="3 8" id="KW-0479">Metal-binding</keyword>
<dbReference type="RefSeq" id="WP_268779459.1">
    <property type="nucleotide sequence ID" value="NZ_JAPRAT010000008.1"/>
</dbReference>
<comment type="catalytic activity">
    <reaction evidence="8">
        <text>apo-[ACP] + CoA = holo-[ACP] + adenosine 3',5'-bisphosphate + H(+)</text>
        <dbReference type="Rhea" id="RHEA:12068"/>
        <dbReference type="Rhea" id="RHEA-COMP:9685"/>
        <dbReference type="Rhea" id="RHEA-COMP:9690"/>
        <dbReference type="ChEBI" id="CHEBI:15378"/>
        <dbReference type="ChEBI" id="CHEBI:29999"/>
        <dbReference type="ChEBI" id="CHEBI:57287"/>
        <dbReference type="ChEBI" id="CHEBI:58343"/>
        <dbReference type="ChEBI" id="CHEBI:64479"/>
        <dbReference type="EC" id="2.7.8.7"/>
    </reaction>
</comment>
<evidence type="ECO:0000259" key="9">
    <source>
        <dbReference type="Pfam" id="PF01648"/>
    </source>
</evidence>
<organism evidence="10 11">
    <name type="scientific">Natronobacillus azotifigens</name>
    <dbReference type="NCBI Taxonomy" id="472978"/>
    <lineage>
        <taxon>Bacteria</taxon>
        <taxon>Bacillati</taxon>
        <taxon>Bacillota</taxon>
        <taxon>Bacilli</taxon>
        <taxon>Bacillales</taxon>
        <taxon>Bacillaceae</taxon>
        <taxon>Natronobacillus</taxon>
    </lineage>
</organism>
<keyword evidence="2 8" id="KW-0808">Transferase</keyword>
<dbReference type="Pfam" id="PF01648">
    <property type="entry name" value="ACPS"/>
    <property type="match status" value="1"/>
</dbReference>
<dbReference type="InterPro" id="IPR004568">
    <property type="entry name" value="Ppantetheine-prot_Trfase_dom"/>
</dbReference>
<gene>
    <name evidence="8 10" type="primary">acpS</name>
    <name evidence="10" type="ORF">OWO01_05660</name>
</gene>
<comment type="subcellular location">
    <subcellularLocation>
        <location evidence="8">Cytoplasm</location>
    </subcellularLocation>
</comment>
<comment type="similarity">
    <text evidence="8">Belongs to the P-Pant transferase superfamily. AcpS family.</text>
</comment>
<dbReference type="EC" id="2.7.8.7" evidence="8"/>
<keyword evidence="5 8" id="KW-0460">Magnesium</keyword>
<comment type="caution">
    <text evidence="10">The sequence shown here is derived from an EMBL/GenBank/DDBJ whole genome shotgun (WGS) entry which is preliminary data.</text>
</comment>
<evidence type="ECO:0000313" key="11">
    <source>
        <dbReference type="Proteomes" id="UP001084197"/>
    </source>
</evidence>
<evidence type="ECO:0000256" key="5">
    <source>
        <dbReference type="ARBA" id="ARBA00022842"/>
    </source>
</evidence>
<dbReference type="HAMAP" id="MF_00101">
    <property type="entry name" value="AcpS"/>
    <property type="match status" value="1"/>
</dbReference>
<dbReference type="NCBIfam" id="TIGR00556">
    <property type="entry name" value="pantethn_trn"/>
    <property type="match status" value="1"/>
</dbReference>
<dbReference type="InterPro" id="IPR037143">
    <property type="entry name" value="4-PPantetheinyl_Trfase_dom_sf"/>
</dbReference>
<reference evidence="10" key="1">
    <citation type="submission" date="2022-11" db="EMBL/GenBank/DDBJ databases">
        <title>WGS of Natronobacillus azotifigens 24KS-1, an anaerobic diazotrophic haloalkaliphile from soda-rich habitats.</title>
        <authorList>
            <person name="Sorokin D.Y."/>
            <person name="Merkel A.Y."/>
        </authorList>
    </citation>
    <scope>NUCLEOTIDE SEQUENCE</scope>
    <source>
        <strain evidence="10">24KS-1</strain>
    </source>
</reference>
<evidence type="ECO:0000256" key="3">
    <source>
        <dbReference type="ARBA" id="ARBA00022723"/>
    </source>
</evidence>
<sequence length="125" mass="14138">MIFGIGIDIIELKRIEMLVDEKPRFVEKILTKRESIAYEEKKTKRRKIEFLAGRFAAKEAFAKAFGTGIGAVKFHDLEIIPSPKGSPVLDYKHHHDFSIFLSISHSHDYAVAQVILEQPNKGSSA</sequence>
<keyword evidence="8" id="KW-0963">Cytoplasm</keyword>
<dbReference type="GO" id="GO:0006633">
    <property type="term" value="P:fatty acid biosynthetic process"/>
    <property type="evidence" value="ECO:0007669"/>
    <property type="project" value="UniProtKB-UniRule"/>
</dbReference>
<dbReference type="EMBL" id="JAPRAT010000008">
    <property type="protein sequence ID" value="MCZ0702689.1"/>
    <property type="molecule type" value="Genomic_DNA"/>
</dbReference>
<evidence type="ECO:0000256" key="7">
    <source>
        <dbReference type="ARBA" id="ARBA00023160"/>
    </source>
</evidence>
<comment type="cofactor">
    <cofactor evidence="8">
        <name>Mg(2+)</name>
        <dbReference type="ChEBI" id="CHEBI:18420"/>
    </cofactor>
</comment>
<dbReference type="NCBIfam" id="TIGR00516">
    <property type="entry name" value="acpS"/>
    <property type="match status" value="1"/>
</dbReference>
<keyword evidence="7 8" id="KW-0275">Fatty acid biosynthesis</keyword>